<name>A0A6A8DIR3_9BACI</name>
<reference evidence="1" key="1">
    <citation type="submission" date="2019-11" db="EMBL/GenBank/DDBJ databases">
        <authorList>
            <person name="Li J."/>
        </authorList>
    </citation>
    <scope>NUCLEOTIDE SEQUENCE</scope>
    <source>
        <strain evidence="1">B6B</strain>
    </source>
</reference>
<dbReference type="Pfam" id="PF03069">
    <property type="entry name" value="FmdA_AmdA"/>
    <property type="match status" value="1"/>
</dbReference>
<dbReference type="Proteomes" id="UP000799092">
    <property type="component" value="Unassembled WGS sequence"/>
</dbReference>
<protein>
    <recommendedName>
        <fullName evidence="3">Acetamidase</fullName>
    </recommendedName>
</protein>
<keyword evidence="2" id="KW-1185">Reference proteome</keyword>
<dbReference type="Gene3D" id="2.60.120.580">
    <property type="entry name" value="Acetamidase/Formamidase-like domains"/>
    <property type="match status" value="1"/>
</dbReference>
<gene>
    <name evidence="1" type="ORF">GH741_00710</name>
</gene>
<sequence length="298" mass="32993">MKVIPREKHIYSFRPDADTVETIESGEEVIFHTYDSYRDQLKSESIDKNFKLEGVNPATGPVYVNGAEPGDTLKISVLSLELEEEGSMYLRPGVGVLKKYVDRPEVKKLKIKNKKVIYNDKYSFDLKPMIGVIGVALDEEISTFSPGKHGGNMDTKEITAGAVIYLPVFTLGAKLAIGDLHAIMGDGEVPICGVEIGGRVHIKVEVIKTKLSDWPVLEDKDNYYAIASAKTMDEACELATESMFLLLRKQNPKLASNDIIRLIGIQGDLKISQVVNPLKTAKFVLPKKLIPCGLEEVR</sequence>
<evidence type="ECO:0008006" key="3">
    <source>
        <dbReference type="Google" id="ProtNLM"/>
    </source>
</evidence>
<accession>A0A6A8DIR3</accession>
<dbReference type="RefSeq" id="WP_153734857.1">
    <property type="nucleotide sequence ID" value="NZ_WJNG01000001.1"/>
</dbReference>
<dbReference type="AlphaFoldDB" id="A0A6A8DIR3"/>
<dbReference type="Gene3D" id="2.40.10.120">
    <property type="match status" value="1"/>
</dbReference>
<evidence type="ECO:0000313" key="1">
    <source>
        <dbReference type="EMBL" id="MRH41192.1"/>
    </source>
</evidence>
<evidence type="ECO:0000313" key="2">
    <source>
        <dbReference type="Proteomes" id="UP000799092"/>
    </source>
</evidence>
<dbReference type="PANTHER" id="PTHR31891">
    <property type="entry name" value="FORMAMIDASE C869.04-RELATED"/>
    <property type="match status" value="1"/>
</dbReference>
<organism evidence="1 2">
    <name type="scientific">Aquibacillus halophilus</name>
    <dbReference type="NCBI Taxonomy" id="930132"/>
    <lineage>
        <taxon>Bacteria</taxon>
        <taxon>Bacillati</taxon>
        <taxon>Bacillota</taxon>
        <taxon>Bacilli</taxon>
        <taxon>Bacillales</taxon>
        <taxon>Bacillaceae</taxon>
        <taxon>Aquibacillus</taxon>
    </lineage>
</organism>
<dbReference type="InterPro" id="IPR004304">
    <property type="entry name" value="FmdA_AmdA"/>
</dbReference>
<comment type="caution">
    <text evidence="1">The sequence shown here is derived from an EMBL/GenBank/DDBJ whole genome shotgun (WGS) entry which is preliminary data.</text>
</comment>
<dbReference type="OrthoDB" id="9811740at2"/>
<dbReference type="GO" id="GO:0016811">
    <property type="term" value="F:hydrolase activity, acting on carbon-nitrogen (but not peptide) bonds, in linear amides"/>
    <property type="evidence" value="ECO:0007669"/>
    <property type="project" value="InterPro"/>
</dbReference>
<dbReference type="Gene3D" id="3.10.28.20">
    <property type="entry name" value="Acetamidase/Formamidase-like domains"/>
    <property type="match status" value="1"/>
</dbReference>
<dbReference type="EMBL" id="WJNG01000001">
    <property type="protein sequence ID" value="MRH41192.1"/>
    <property type="molecule type" value="Genomic_DNA"/>
</dbReference>
<proteinExistence type="predicted"/>
<dbReference type="PANTHER" id="PTHR31891:SF1">
    <property type="entry name" value="FORMAMIDASE C869.04-RELATED"/>
    <property type="match status" value="1"/>
</dbReference>
<dbReference type="SUPFAM" id="SSF141130">
    <property type="entry name" value="Acetamidase/Formamidase-like"/>
    <property type="match status" value="1"/>
</dbReference>